<evidence type="ECO:0000313" key="9">
    <source>
        <dbReference type="EMBL" id="CAK7237572.1"/>
    </source>
</evidence>
<proteinExistence type="inferred from homology"/>
<evidence type="ECO:0000256" key="6">
    <source>
        <dbReference type="ARBA" id="ARBA00035023"/>
    </source>
</evidence>
<evidence type="ECO:0000256" key="1">
    <source>
        <dbReference type="ARBA" id="ARBA00001954"/>
    </source>
</evidence>
<dbReference type="CDD" id="cd16348">
    <property type="entry name" value="VOC_YdcJ_like"/>
    <property type="match status" value="1"/>
</dbReference>
<evidence type="ECO:0000256" key="2">
    <source>
        <dbReference type="ARBA" id="ARBA00022964"/>
    </source>
</evidence>
<keyword evidence="3" id="KW-0560">Oxidoreductase</keyword>
<dbReference type="EC" id="1.13.11.93" evidence="6"/>
<evidence type="ECO:0000256" key="4">
    <source>
        <dbReference type="ARBA" id="ARBA00023004"/>
    </source>
</evidence>
<protein>
    <recommendedName>
        <fullName evidence="7">2-oxoadipate dioxygenase/decarboxylase</fullName>
        <ecNumber evidence="6">1.13.11.93</ecNumber>
    </recommendedName>
    <alternativeName>
        <fullName evidence="8">2-hydroxyglutarate synthase</fullName>
    </alternativeName>
</protein>
<dbReference type="PANTHER" id="PTHR39479:SF2">
    <property type="entry name" value="2-OXOADIPATE DIOXYGENASE_DECARBOXYLASE"/>
    <property type="match status" value="1"/>
</dbReference>
<dbReference type="Gene3D" id="3.10.180.80">
    <property type="entry name" value="Uncharacterised protein PF07063, DUF1338"/>
    <property type="match status" value="1"/>
</dbReference>
<keyword evidence="10" id="KW-1185">Reference proteome</keyword>
<evidence type="ECO:0000256" key="8">
    <source>
        <dbReference type="ARBA" id="ARBA00035045"/>
    </source>
</evidence>
<sequence>MGMHPVGYYDLRVADLPLHATAFRPLTEESLRKNPFRVFTSVLRRDLLSPDIRQSVATILQKRNLFTPRLLEILDQAASGQILTPQDADDLIVEGLKIFQWHSQTEVLIEDYLKLKQEHIMVADIVCFPSAHINHLTPRTLDIDLVQKAMIQHGLPAKERIEGPPPRQCPILLRQTSFKALEESVYFRSRADAVPISGTHTARFGEVEQRGAAVTPKGRALYDRQLLVATEKDKSTPGGLAEFESVLADAFSSYPDTWQELREAGLVYFRYRVTAKGLQYASKSDAAALFQDRVTVDRLLSHGLIDYEPITYEDFLPFSAAGIFQSNLAGNATPLSKKAVKGSLEELEEALGCKILDEFGLYERLQQESIQSCADVLHLDEIVLV</sequence>
<dbReference type="Pfam" id="PF07063">
    <property type="entry name" value="HGLS"/>
    <property type="match status" value="1"/>
</dbReference>
<evidence type="ECO:0000313" key="10">
    <source>
        <dbReference type="Proteomes" id="UP001642406"/>
    </source>
</evidence>
<organism evidence="9 10">
    <name type="scientific">Sporothrix bragantina</name>
    <dbReference type="NCBI Taxonomy" id="671064"/>
    <lineage>
        <taxon>Eukaryota</taxon>
        <taxon>Fungi</taxon>
        <taxon>Dikarya</taxon>
        <taxon>Ascomycota</taxon>
        <taxon>Pezizomycotina</taxon>
        <taxon>Sordariomycetes</taxon>
        <taxon>Sordariomycetidae</taxon>
        <taxon>Ophiostomatales</taxon>
        <taxon>Ophiostomataceae</taxon>
        <taxon>Sporothrix</taxon>
    </lineage>
</organism>
<evidence type="ECO:0000256" key="3">
    <source>
        <dbReference type="ARBA" id="ARBA00023002"/>
    </source>
</evidence>
<gene>
    <name evidence="9" type="ORF">SBRCBS47491_010025</name>
</gene>
<comment type="cofactor">
    <cofactor evidence="1">
        <name>Fe(2+)</name>
        <dbReference type="ChEBI" id="CHEBI:29033"/>
    </cofactor>
</comment>
<comment type="similarity">
    <text evidence="5">Belongs to the 2-oxoadipate dioxygenase/decarboxylase family.</text>
</comment>
<dbReference type="Proteomes" id="UP001642406">
    <property type="component" value="Unassembled WGS sequence"/>
</dbReference>
<dbReference type="PANTHER" id="PTHR39479">
    <property type="match status" value="1"/>
</dbReference>
<name>A0ABP0D1A0_9PEZI</name>
<comment type="caution">
    <text evidence="9">The sequence shown here is derived from an EMBL/GenBank/DDBJ whole genome shotgun (WGS) entry which is preliminary data.</text>
</comment>
<accession>A0ABP0D1A0</accession>
<reference evidence="9 10" key="1">
    <citation type="submission" date="2024-01" db="EMBL/GenBank/DDBJ databases">
        <authorList>
            <person name="Allen C."/>
            <person name="Tagirdzhanova G."/>
        </authorList>
    </citation>
    <scope>NUCLEOTIDE SEQUENCE [LARGE SCALE GENOMIC DNA]</scope>
</reference>
<evidence type="ECO:0000256" key="5">
    <source>
        <dbReference type="ARBA" id="ARBA00035013"/>
    </source>
</evidence>
<evidence type="ECO:0000256" key="7">
    <source>
        <dbReference type="ARBA" id="ARBA00035034"/>
    </source>
</evidence>
<dbReference type="EMBL" id="CAWUHC010000192">
    <property type="protein sequence ID" value="CAK7237572.1"/>
    <property type="molecule type" value="Genomic_DNA"/>
</dbReference>
<dbReference type="InterPro" id="IPR009770">
    <property type="entry name" value="HGLS"/>
</dbReference>
<keyword evidence="2" id="KW-0223">Dioxygenase</keyword>
<dbReference type="InterPro" id="IPR047869">
    <property type="entry name" value="YdcJ_bac-like"/>
</dbReference>
<keyword evidence="4" id="KW-0408">Iron</keyword>
<dbReference type="SMART" id="SM01150">
    <property type="entry name" value="DUF1338"/>
    <property type="match status" value="1"/>
</dbReference>